<dbReference type="Proteomes" id="UP000075430">
    <property type="component" value="Unassembled WGS sequence"/>
</dbReference>
<dbReference type="Pfam" id="PF07690">
    <property type="entry name" value="MFS_1"/>
    <property type="match status" value="1"/>
</dbReference>
<feature type="transmembrane region" description="Helical" evidence="7">
    <location>
        <begin position="288"/>
        <end position="305"/>
    </location>
</feature>
<dbReference type="PROSITE" id="PS50850">
    <property type="entry name" value="MFS"/>
    <property type="match status" value="1"/>
</dbReference>
<comment type="caution">
    <text evidence="9">The sequence shown here is derived from an EMBL/GenBank/DDBJ whole genome shotgun (WGS) entry which is preliminary data.</text>
</comment>
<dbReference type="Gene3D" id="1.20.1250.20">
    <property type="entry name" value="MFS general substrate transporter like domains"/>
    <property type="match status" value="1"/>
</dbReference>
<keyword evidence="10" id="KW-1185">Reference proteome</keyword>
<evidence type="ECO:0000256" key="2">
    <source>
        <dbReference type="ARBA" id="ARBA00022448"/>
    </source>
</evidence>
<evidence type="ECO:0000259" key="8">
    <source>
        <dbReference type="PROSITE" id="PS50850"/>
    </source>
</evidence>
<sequence length="418" mass="46092">MKGIKSWGYPVLLLGGIGVSNIGEWIYFLSLNLIVLKETGSAFAVSVLYLIRPAAVLMTNVWAGSIIDRFNKRNIMFTLDFFRAMLITILPLMLSAWSVYSVYCIVFFINMANAMFRPSSMAYVTLLIPPERRKRFNSLRALLESGAFLLGPAAAGLLFIAGTPIFAIWVNAAALSLSGIITMMLPNLEKDLHLQSSRQKLSLAVYKEDWQLVYRFSRTARNVMFIYFLFSLVMTVMMSALDSLEAAFAKDVLQLTDADYGFLNSVAGAGIIAGALVNVLFVKKLPTFLLMGSGALLVSVGYMIYAFSEFFWTAALGFFLLAFFLSFANTGFLTFYQKHIPVDIMGRVGSLYSLFEAVFIILITGLFGVLAIGASIQHIVMTGAAVMLVMAVVLCSFLFISAKRRTSGVFSADQSKQT</sequence>
<evidence type="ECO:0000256" key="5">
    <source>
        <dbReference type="ARBA" id="ARBA00022989"/>
    </source>
</evidence>
<dbReference type="CDD" id="cd06173">
    <property type="entry name" value="MFS_MefA_like"/>
    <property type="match status" value="1"/>
</dbReference>
<dbReference type="InterPro" id="IPR011701">
    <property type="entry name" value="MFS"/>
</dbReference>
<evidence type="ECO:0000256" key="6">
    <source>
        <dbReference type="ARBA" id="ARBA00023136"/>
    </source>
</evidence>
<dbReference type="STRING" id="1793963.AXI58_16525"/>
<feature type="transmembrane region" description="Helical" evidence="7">
    <location>
        <begin position="40"/>
        <end position="63"/>
    </location>
</feature>
<keyword evidence="2" id="KW-0813">Transport</keyword>
<dbReference type="AlphaFoldDB" id="A0A150F695"/>
<evidence type="ECO:0000256" key="7">
    <source>
        <dbReference type="SAM" id="Phobius"/>
    </source>
</evidence>
<dbReference type="EMBL" id="LSBA01000017">
    <property type="protein sequence ID" value="KXZ18418.1"/>
    <property type="molecule type" value="Genomic_DNA"/>
</dbReference>
<keyword evidence="6 7" id="KW-0472">Membrane</keyword>
<dbReference type="PANTHER" id="PTHR43266">
    <property type="entry name" value="MACROLIDE-EFFLUX PROTEIN"/>
    <property type="match status" value="1"/>
</dbReference>
<reference evidence="10" key="1">
    <citation type="submission" date="2016-02" db="EMBL/GenBank/DDBJ databases">
        <authorList>
            <person name="Dunlap C."/>
        </authorList>
    </citation>
    <scope>NUCLEOTIDE SEQUENCE [LARGE SCALE GENOMIC DNA]</scope>
    <source>
        <strain evidence="10">NRRL B-41092</strain>
    </source>
</reference>
<evidence type="ECO:0000256" key="1">
    <source>
        <dbReference type="ARBA" id="ARBA00004651"/>
    </source>
</evidence>
<dbReference type="InterPro" id="IPR020846">
    <property type="entry name" value="MFS_dom"/>
</dbReference>
<evidence type="ECO:0000256" key="3">
    <source>
        <dbReference type="ARBA" id="ARBA00022475"/>
    </source>
</evidence>
<keyword evidence="4 7" id="KW-0812">Transmembrane</keyword>
<feature type="transmembrane region" description="Helical" evidence="7">
    <location>
        <begin position="379"/>
        <end position="400"/>
    </location>
</feature>
<keyword evidence="5 7" id="KW-1133">Transmembrane helix</keyword>
<accession>A0A150F695</accession>
<dbReference type="GO" id="GO:0022857">
    <property type="term" value="F:transmembrane transporter activity"/>
    <property type="evidence" value="ECO:0007669"/>
    <property type="project" value="InterPro"/>
</dbReference>
<dbReference type="SUPFAM" id="SSF103473">
    <property type="entry name" value="MFS general substrate transporter"/>
    <property type="match status" value="1"/>
</dbReference>
<feature type="transmembrane region" description="Helical" evidence="7">
    <location>
        <begin position="261"/>
        <end position="281"/>
    </location>
</feature>
<comment type="subcellular location">
    <subcellularLocation>
        <location evidence="1">Cell membrane</location>
        <topology evidence="1">Multi-pass membrane protein</topology>
    </subcellularLocation>
</comment>
<evidence type="ECO:0000313" key="10">
    <source>
        <dbReference type="Proteomes" id="UP000075430"/>
    </source>
</evidence>
<dbReference type="GO" id="GO:0005886">
    <property type="term" value="C:plasma membrane"/>
    <property type="evidence" value="ECO:0007669"/>
    <property type="project" value="UniProtKB-SubCell"/>
</dbReference>
<feature type="transmembrane region" description="Helical" evidence="7">
    <location>
        <begin position="311"/>
        <end position="336"/>
    </location>
</feature>
<feature type="transmembrane region" description="Helical" evidence="7">
    <location>
        <begin position="348"/>
        <end position="373"/>
    </location>
</feature>
<proteinExistence type="predicted"/>
<feature type="domain" description="Major facilitator superfamily (MFS) profile" evidence="8">
    <location>
        <begin position="1"/>
        <end position="403"/>
    </location>
</feature>
<feature type="transmembrane region" description="Helical" evidence="7">
    <location>
        <begin position="224"/>
        <end position="241"/>
    </location>
</feature>
<feature type="transmembrane region" description="Helical" evidence="7">
    <location>
        <begin position="7"/>
        <end position="28"/>
    </location>
</feature>
<protein>
    <submittedName>
        <fullName evidence="9">Permease</fullName>
    </submittedName>
</protein>
<keyword evidence="3" id="KW-1003">Cell membrane</keyword>
<dbReference type="OrthoDB" id="2156306at2"/>
<name>A0A150F695_9BACI</name>
<dbReference type="InterPro" id="IPR036259">
    <property type="entry name" value="MFS_trans_sf"/>
</dbReference>
<evidence type="ECO:0000313" key="9">
    <source>
        <dbReference type="EMBL" id="KXZ18418.1"/>
    </source>
</evidence>
<dbReference type="RefSeq" id="WP_061521872.1">
    <property type="nucleotide sequence ID" value="NZ_JAJJBV010000025.1"/>
</dbReference>
<evidence type="ECO:0000256" key="4">
    <source>
        <dbReference type="ARBA" id="ARBA00022692"/>
    </source>
</evidence>
<gene>
    <name evidence="9" type="ORF">AXI58_16525</name>
</gene>
<dbReference type="PANTHER" id="PTHR43266:SF2">
    <property type="entry name" value="MAJOR FACILITATOR SUPERFAMILY (MFS) PROFILE DOMAIN-CONTAINING PROTEIN"/>
    <property type="match status" value="1"/>
</dbReference>
<organism evidence="9 10">
    <name type="scientific">Bacillus nakamurai</name>
    <dbReference type="NCBI Taxonomy" id="1793963"/>
    <lineage>
        <taxon>Bacteria</taxon>
        <taxon>Bacillati</taxon>
        <taxon>Bacillota</taxon>
        <taxon>Bacilli</taxon>
        <taxon>Bacillales</taxon>
        <taxon>Bacillaceae</taxon>
        <taxon>Bacillus</taxon>
    </lineage>
</organism>